<dbReference type="AlphaFoldDB" id="A0A9W7UNI7"/>
<gene>
    <name evidence="1" type="ORF">DX932_30930</name>
</gene>
<dbReference type="RefSeq" id="WP_150159504.1">
    <property type="nucleotide sequence ID" value="NZ_QSMZ01000054.1"/>
</dbReference>
<comment type="caution">
    <text evidence="1">The sequence shown here is derived from an EMBL/GenBank/DDBJ whole genome shotgun (WGS) entry which is preliminary data.</text>
</comment>
<proteinExistence type="predicted"/>
<dbReference type="Gene3D" id="3.10.450.620">
    <property type="entry name" value="JHP933, nucleotidyltransferase-like core domain"/>
    <property type="match status" value="1"/>
</dbReference>
<reference evidence="1 2" key="1">
    <citation type="submission" date="2018-08" db="EMBL/GenBank/DDBJ databases">
        <title>Bacillus phenotypic plasticity.</title>
        <authorList>
            <person name="Hurtado E."/>
        </authorList>
    </citation>
    <scope>NUCLEOTIDE SEQUENCE [LARGE SCALE GENOMIC DNA]</scope>
    <source>
        <strain evidence="1 2">111b</strain>
    </source>
</reference>
<evidence type="ECO:0008006" key="3">
    <source>
        <dbReference type="Google" id="ProtNLM"/>
    </source>
</evidence>
<accession>A0A9W7UNI7</accession>
<dbReference type="Proteomes" id="UP000323321">
    <property type="component" value="Unassembled WGS sequence"/>
</dbReference>
<evidence type="ECO:0000313" key="1">
    <source>
        <dbReference type="EMBL" id="KAA6448376.1"/>
    </source>
</evidence>
<evidence type="ECO:0000313" key="2">
    <source>
        <dbReference type="Proteomes" id="UP000323321"/>
    </source>
</evidence>
<dbReference type="EMBL" id="QSMZ01000054">
    <property type="protein sequence ID" value="KAA6448376.1"/>
    <property type="molecule type" value="Genomic_DNA"/>
</dbReference>
<sequence>MKNTKPPMFIHTHGLNKLDKDDQHQESLVKKGENKRNIQKQIQHFQNLSLCAFLSNDIFADKTVLTGGSVLNLVYNIHKRISVDLDLSLESPILPHEYVRLETELEKNFDEAFSKEKYKVLNARLEIRSLNLHNKFSSENLFDPKEILYKYTFQLMDLHEYEEICTHPDSTKEQKEARCKDSIITLPNKKKFFEIDFKWEGPIIDKQEYKIKNYTLEAPSPFILLCKKMIGILAHSPNIGDTPEKFKRARAQDFFDIHSLIDSQMIHLQDLIQPNNLSIFQTMLMEKNIKTSSLKDLKKHREFHQNNFADSVRNMSLFPLESFEYYFDCIIHLIDYMYPFLTTLKFVQSPHS</sequence>
<organism evidence="1 2">
    <name type="scientific">Bacillus cereus</name>
    <dbReference type="NCBI Taxonomy" id="1396"/>
    <lineage>
        <taxon>Bacteria</taxon>
        <taxon>Bacillati</taxon>
        <taxon>Bacillota</taxon>
        <taxon>Bacilli</taxon>
        <taxon>Bacillales</taxon>
        <taxon>Bacillaceae</taxon>
        <taxon>Bacillus</taxon>
        <taxon>Bacillus cereus group</taxon>
    </lineage>
</organism>
<dbReference type="InterPro" id="IPR014942">
    <property type="entry name" value="AbiEii"/>
</dbReference>
<dbReference type="Pfam" id="PF08843">
    <property type="entry name" value="AbiEii"/>
    <property type="match status" value="1"/>
</dbReference>
<name>A0A9W7UNI7_BACCE</name>
<protein>
    <recommendedName>
        <fullName evidence="3">Nucleotidyl transferase AbiEii/AbiGii toxin family protein</fullName>
    </recommendedName>
</protein>